<evidence type="ECO:0000313" key="1">
    <source>
        <dbReference type="EMBL" id="JAE01403.1"/>
    </source>
</evidence>
<protein>
    <submittedName>
        <fullName evidence="1">Uncharacterized protein</fullName>
    </submittedName>
</protein>
<accession>A0A0A9EZD6</accession>
<reference evidence="1" key="2">
    <citation type="journal article" date="2015" name="Data Brief">
        <title>Shoot transcriptome of the giant reed, Arundo donax.</title>
        <authorList>
            <person name="Barrero R.A."/>
            <person name="Guerrero F.D."/>
            <person name="Moolhuijzen P."/>
            <person name="Goolsby J.A."/>
            <person name="Tidwell J."/>
            <person name="Bellgard S.E."/>
            <person name="Bellgard M.I."/>
        </authorList>
    </citation>
    <scope>NUCLEOTIDE SEQUENCE</scope>
    <source>
        <tissue evidence="1">Shoot tissue taken approximately 20 cm above the soil surface</tissue>
    </source>
</reference>
<reference evidence="1" key="1">
    <citation type="submission" date="2014-09" db="EMBL/GenBank/DDBJ databases">
        <authorList>
            <person name="Magalhaes I.L.F."/>
            <person name="Oliveira U."/>
            <person name="Santos F.R."/>
            <person name="Vidigal T.H.D.A."/>
            <person name="Brescovit A.D."/>
            <person name="Santos A.J."/>
        </authorList>
    </citation>
    <scope>NUCLEOTIDE SEQUENCE</scope>
    <source>
        <tissue evidence="1">Shoot tissue taken approximately 20 cm above the soil surface</tissue>
    </source>
</reference>
<name>A0A0A9EZD6_ARUDO</name>
<organism evidence="1">
    <name type="scientific">Arundo donax</name>
    <name type="common">Giant reed</name>
    <name type="synonym">Donax arundinaceus</name>
    <dbReference type="NCBI Taxonomy" id="35708"/>
    <lineage>
        <taxon>Eukaryota</taxon>
        <taxon>Viridiplantae</taxon>
        <taxon>Streptophyta</taxon>
        <taxon>Embryophyta</taxon>
        <taxon>Tracheophyta</taxon>
        <taxon>Spermatophyta</taxon>
        <taxon>Magnoliopsida</taxon>
        <taxon>Liliopsida</taxon>
        <taxon>Poales</taxon>
        <taxon>Poaceae</taxon>
        <taxon>PACMAD clade</taxon>
        <taxon>Arundinoideae</taxon>
        <taxon>Arundineae</taxon>
        <taxon>Arundo</taxon>
    </lineage>
</organism>
<dbReference type="EMBL" id="GBRH01196493">
    <property type="protein sequence ID" value="JAE01403.1"/>
    <property type="molecule type" value="Transcribed_RNA"/>
</dbReference>
<sequence>MRINLGVPEIYPRK</sequence>
<proteinExistence type="predicted"/>